<keyword evidence="9" id="KW-1185">Reference proteome</keyword>
<evidence type="ECO:0000313" key="9">
    <source>
        <dbReference type="Proteomes" id="UP000198670"/>
    </source>
</evidence>
<dbReference type="Gene3D" id="1.25.40.390">
    <property type="match status" value="1"/>
</dbReference>
<dbReference type="Pfam" id="PF14322">
    <property type="entry name" value="SusD-like_3"/>
    <property type="match status" value="1"/>
</dbReference>
<dbReference type="InterPro" id="IPR012944">
    <property type="entry name" value="SusD_RagB_dom"/>
</dbReference>
<evidence type="ECO:0000256" key="4">
    <source>
        <dbReference type="ARBA" id="ARBA00023136"/>
    </source>
</evidence>
<feature type="domain" description="RagB/SusD" evidence="6">
    <location>
        <begin position="317"/>
        <end position="559"/>
    </location>
</feature>
<dbReference type="GO" id="GO:0009279">
    <property type="term" value="C:cell outer membrane"/>
    <property type="evidence" value="ECO:0007669"/>
    <property type="project" value="UniProtKB-SubCell"/>
</dbReference>
<keyword evidence="5" id="KW-0998">Cell outer membrane</keyword>
<dbReference type="AlphaFoldDB" id="A0A1I3UG60"/>
<gene>
    <name evidence="8" type="ORF">SAMN05444682_114140</name>
</gene>
<keyword evidence="3" id="KW-0732">Signal</keyword>
<evidence type="ECO:0000313" key="8">
    <source>
        <dbReference type="EMBL" id="SFJ81912.1"/>
    </source>
</evidence>
<dbReference type="RefSeq" id="WP_090631718.1">
    <property type="nucleotide sequence ID" value="NZ_FOQO01000014.1"/>
</dbReference>
<dbReference type="PROSITE" id="PS51257">
    <property type="entry name" value="PROKAR_LIPOPROTEIN"/>
    <property type="match status" value="1"/>
</dbReference>
<dbReference type="InterPro" id="IPR033985">
    <property type="entry name" value="SusD-like_N"/>
</dbReference>
<evidence type="ECO:0000256" key="1">
    <source>
        <dbReference type="ARBA" id="ARBA00004442"/>
    </source>
</evidence>
<comment type="similarity">
    <text evidence="2">Belongs to the SusD family.</text>
</comment>
<keyword evidence="4" id="KW-0472">Membrane</keyword>
<name>A0A1I3UG60_9SPHI</name>
<reference evidence="8 9" key="1">
    <citation type="submission" date="2016-10" db="EMBL/GenBank/DDBJ databases">
        <authorList>
            <person name="de Groot N.N."/>
        </authorList>
    </citation>
    <scope>NUCLEOTIDE SEQUENCE [LARGE SCALE GENOMIC DNA]</scope>
    <source>
        <strain evidence="8 9">RK1</strain>
    </source>
</reference>
<organism evidence="8 9">
    <name type="scientific">Parapedobacter indicus</name>
    <dbReference type="NCBI Taxonomy" id="1477437"/>
    <lineage>
        <taxon>Bacteria</taxon>
        <taxon>Pseudomonadati</taxon>
        <taxon>Bacteroidota</taxon>
        <taxon>Sphingobacteriia</taxon>
        <taxon>Sphingobacteriales</taxon>
        <taxon>Sphingobacteriaceae</taxon>
        <taxon>Parapedobacter</taxon>
    </lineage>
</organism>
<comment type="subcellular location">
    <subcellularLocation>
        <location evidence="1">Cell outer membrane</location>
    </subcellularLocation>
</comment>
<accession>A0A1I3UG60</accession>
<dbReference type="SUPFAM" id="SSF48452">
    <property type="entry name" value="TPR-like"/>
    <property type="match status" value="1"/>
</dbReference>
<dbReference type="EMBL" id="FOQO01000014">
    <property type="protein sequence ID" value="SFJ81912.1"/>
    <property type="molecule type" value="Genomic_DNA"/>
</dbReference>
<evidence type="ECO:0000259" key="7">
    <source>
        <dbReference type="Pfam" id="PF14322"/>
    </source>
</evidence>
<dbReference type="InterPro" id="IPR011990">
    <property type="entry name" value="TPR-like_helical_dom_sf"/>
</dbReference>
<dbReference type="Pfam" id="PF07980">
    <property type="entry name" value="SusD_RagB"/>
    <property type="match status" value="1"/>
</dbReference>
<sequence>MKKLLNIAFVSAIVWIAAGCSQGWLDETPPHLITAETLYTNLDGFEAGLNGLYSLVRREREAVNGASNNLTAMIATVGTDNLVAHNSAYIGSITQNWKSLNVSTNSGLSGVFLWLYKIVNAANTIINRAESGTEVDWTGGGATPEQNKNRVIAEAKALRAWAYRHLTFCWGDVPMSLEEAQGSDIKTDWERTPRAEVRNQIKADWLFAEQYLSAEPAIRGKISKGAVQHYLSELYLTIGKPDSALYWADQCINTPAYKLITERYGVKSNEPGSAFMDMFYEGNSNREEGNTEALWVWQWEYNVVGGGGSLMRREYSNTNFNSQIKIGGIAPLQYTVERGGRGIARALPSQWAINLYEPGDVRGSNDAIRTYYILKDAIQNAPGEADRLPSGYNYGDTVKLDWSEDLVYTTKSSRNDWPFIRKWDNTISADLQASLQYNDQVYLRLAETYLLKAEAQFKQGNNTGAAETLNIIRRRAQAHEISAADVTLDFILDERSRELITEEHRRYTLIRTGKWLERVQAHNFAGGNQTATARDTLYPIPQVVIDANLTKEMPQNPGF</sequence>
<evidence type="ECO:0000256" key="2">
    <source>
        <dbReference type="ARBA" id="ARBA00006275"/>
    </source>
</evidence>
<evidence type="ECO:0000256" key="5">
    <source>
        <dbReference type="ARBA" id="ARBA00023237"/>
    </source>
</evidence>
<evidence type="ECO:0000256" key="3">
    <source>
        <dbReference type="ARBA" id="ARBA00022729"/>
    </source>
</evidence>
<proteinExistence type="inferred from homology"/>
<dbReference type="OrthoDB" id="5694214at2"/>
<dbReference type="STRING" id="1477437.SAMN05444682_114140"/>
<dbReference type="Proteomes" id="UP000198670">
    <property type="component" value="Unassembled WGS sequence"/>
</dbReference>
<evidence type="ECO:0000259" key="6">
    <source>
        <dbReference type="Pfam" id="PF07980"/>
    </source>
</evidence>
<feature type="domain" description="SusD-like N-terminal" evidence="7">
    <location>
        <begin position="67"/>
        <end position="236"/>
    </location>
</feature>
<protein>
    <submittedName>
        <fullName evidence="8">Starch-binding associating with outer membrane</fullName>
    </submittedName>
</protein>